<dbReference type="EMBL" id="CP001291">
    <property type="protein sequence ID" value="ACK70266.1"/>
    <property type="molecule type" value="Genomic_DNA"/>
</dbReference>
<evidence type="ECO:0000313" key="1">
    <source>
        <dbReference type="EMBL" id="ACK70266.1"/>
    </source>
</evidence>
<dbReference type="REBASE" id="75661">
    <property type="entry name" value="Csp7424ORF1833P"/>
</dbReference>
<dbReference type="Proteomes" id="UP000002384">
    <property type="component" value="Chromosome"/>
</dbReference>
<reference evidence="2" key="1">
    <citation type="journal article" date="2011" name="MBio">
        <title>Novel metabolic attributes of the genus Cyanothece, comprising a group of unicellular nitrogen-fixing Cyanobacteria.</title>
        <authorList>
            <person name="Bandyopadhyay A."/>
            <person name="Elvitigala T."/>
            <person name="Welsh E."/>
            <person name="Stockel J."/>
            <person name="Liberton M."/>
            <person name="Min H."/>
            <person name="Sherman L.A."/>
            <person name="Pakrasi H.B."/>
        </authorList>
    </citation>
    <scope>NUCLEOTIDE SEQUENCE [LARGE SCALE GENOMIC DNA]</scope>
    <source>
        <strain evidence="2">PCC 7424</strain>
    </source>
</reference>
<organism evidence="1 2">
    <name type="scientific">Gloeothece citriformis (strain PCC 7424)</name>
    <name type="common">Cyanothece sp. (strain PCC 7424)</name>
    <dbReference type="NCBI Taxonomy" id="65393"/>
    <lineage>
        <taxon>Bacteria</taxon>
        <taxon>Bacillati</taxon>
        <taxon>Cyanobacteriota</taxon>
        <taxon>Cyanophyceae</taxon>
        <taxon>Oscillatoriophycideae</taxon>
        <taxon>Chroococcales</taxon>
        <taxon>Aphanothecaceae</taxon>
        <taxon>Gloeothece</taxon>
        <taxon>Gloeothece citriformis</taxon>
    </lineage>
</organism>
<dbReference type="HOGENOM" id="CLU_1022045_0_0_3"/>
<dbReference type="eggNOG" id="COG0863">
    <property type="taxonomic scope" value="Bacteria"/>
</dbReference>
<name>B7KCG1_GLOC7</name>
<protein>
    <submittedName>
        <fullName evidence="1">Uncharacterized protein</fullName>
    </submittedName>
</protein>
<dbReference type="RefSeq" id="WP_012599209.1">
    <property type="nucleotide sequence ID" value="NC_011729.1"/>
</dbReference>
<accession>B7KCG1</accession>
<dbReference type="OrthoDB" id="581966at2"/>
<keyword evidence="2" id="KW-1185">Reference proteome</keyword>
<dbReference type="KEGG" id="cyc:PCC7424_1834"/>
<dbReference type="AlphaFoldDB" id="B7KCG1"/>
<evidence type="ECO:0000313" key="2">
    <source>
        <dbReference type="Proteomes" id="UP000002384"/>
    </source>
</evidence>
<sequence length="293" mass="33875">MNQRNITNYGSAIGEAIGTILESEIHRVLRPLAENFNCTYVKSGPQNKKGSNTKLILKDTDGNGYNIDSVIINHRFQPLVLIESKYIRYKKHNRDKASWICTAHPKLRETYPTIRKSLAILMGNWSLPSKKLLQSFEIELFEISFQDICQALLAHQINFNWAEKDRETARDSWQKFSLLSSREKDQLAEDLVASIKIDLENSIRQALTDANDEITQQVENVKIIIKTKKGERHIFEFKSLQEAVQFMESFDEVTDLNTSNKPSLIELVSQQNQLSLDLKEEIEFLEEEEEIIE</sequence>
<proteinExistence type="predicted"/>
<gene>
    <name evidence="1" type="ordered locus">PCC7424_1834</name>
</gene>